<feature type="transmembrane region" description="Helical" evidence="11">
    <location>
        <begin position="54"/>
        <end position="75"/>
    </location>
</feature>
<feature type="transmembrane region" description="Helical" evidence="11">
    <location>
        <begin position="105"/>
        <end position="128"/>
    </location>
</feature>
<sequence>MSLDQRLESPARALSPGMRLQGWGTGLTLLAVWLLLIAATGLYRPDFLSHQTVLAVSFTMSIVGVMAIGQGLVAISGGFLDLSQPAALIASSLVAVRLSEAGLPFAFVILGAVLTGMTWGFANAAIIVGAKLNPVIVTLATNFIGLAALYFAFQLAEVPLGSAIHQFGRAKLLGLPAIWWPMLALVLIVGFLIPRTRYGRRAIAVGGNRMAARARGISLKATRFAIFTAAGGFVGFAGVLFCATSGPFNPSSANALQLNVIAGVILAGISLAGGRGSFWMLLLSVGFLSTIPTALVFFGLSSDTQSIFQGLILISAVAFDGYRARRGIP</sequence>
<feature type="transmembrane region" description="Helical" evidence="11">
    <location>
        <begin position="254"/>
        <end position="272"/>
    </location>
</feature>
<dbReference type="PANTHER" id="PTHR32196:SF29">
    <property type="entry name" value="AUTOINDUCER 2 IMPORT SYSTEM PERMEASE PROTEIN LSRC"/>
    <property type="match status" value="1"/>
</dbReference>
<name>A0A9X3IL12_9HYPH</name>
<keyword evidence="8 11" id="KW-0472">Membrane</keyword>
<keyword evidence="13" id="KW-1185">Reference proteome</keyword>
<gene>
    <name evidence="12" type="ORF">OSH07_13345</name>
</gene>
<dbReference type="GO" id="GO:0022857">
    <property type="term" value="F:transmembrane transporter activity"/>
    <property type="evidence" value="ECO:0007669"/>
    <property type="project" value="InterPro"/>
</dbReference>
<feature type="transmembrane region" description="Helical" evidence="11">
    <location>
        <begin position="173"/>
        <end position="193"/>
    </location>
</feature>
<keyword evidence="5" id="KW-0997">Cell inner membrane</keyword>
<evidence type="ECO:0000256" key="1">
    <source>
        <dbReference type="ARBA" id="ARBA00004651"/>
    </source>
</evidence>
<dbReference type="Proteomes" id="UP001144805">
    <property type="component" value="Unassembled WGS sequence"/>
</dbReference>
<evidence type="ECO:0000256" key="6">
    <source>
        <dbReference type="ARBA" id="ARBA00022692"/>
    </source>
</evidence>
<dbReference type="AlphaFoldDB" id="A0A9X3IL12"/>
<reference evidence="12" key="1">
    <citation type="submission" date="2022-11" db="EMBL/GenBank/DDBJ databases">
        <title>Biodiversity and phylogenetic relationships of bacteria.</title>
        <authorList>
            <person name="Machado R.A.R."/>
            <person name="Bhat A."/>
            <person name="Loulou A."/>
            <person name="Kallel S."/>
        </authorList>
    </citation>
    <scope>NUCLEOTIDE SEQUENCE</scope>
    <source>
        <strain evidence="12">K-TC2</strain>
    </source>
</reference>
<comment type="subunit">
    <text evidence="2">The complex is composed of two ATP-binding proteins (LsrA), two transmembrane proteins (LsrC and LsrD) and a solute-binding protein (LsrB).</text>
</comment>
<accession>A0A9X3IL12</accession>
<evidence type="ECO:0000256" key="9">
    <source>
        <dbReference type="ARBA" id="ARBA00025439"/>
    </source>
</evidence>
<evidence type="ECO:0000256" key="4">
    <source>
        <dbReference type="ARBA" id="ARBA00022475"/>
    </source>
</evidence>
<comment type="function">
    <text evidence="9">Part of the ABC transporter complex LsrABCD involved in autoinducer 2 (AI-2) import. Probably responsible for the translocation of the substrate across the membrane.</text>
</comment>
<evidence type="ECO:0000313" key="13">
    <source>
        <dbReference type="Proteomes" id="UP001144805"/>
    </source>
</evidence>
<proteinExistence type="predicted"/>
<protein>
    <recommendedName>
        <fullName evidence="10">Autoinducer 2 import system permease protein LsrC</fullName>
    </recommendedName>
</protein>
<feature type="transmembrane region" description="Helical" evidence="11">
    <location>
        <begin position="279"/>
        <end position="300"/>
    </location>
</feature>
<evidence type="ECO:0000256" key="8">
    <source>
        <dbReference type="ARBA" id="ARBA00023136"/>
    </source>
</evidence>
<dbReference type="CDD" id="cd06579">
    <property type="entry name" value="TM_PBP1_transp_AraH_like"/>
    <property type="match status" value="1"/>
</dbReference>
<feature type="transmembrane region" description="Helical" evidence="11">
    <location>
        <begin position="224"/>
        <end position="248"/>
    </location>
</feature>
<evidence type="ECO:0000256" key="5">
    <source>
        <dbReference type="ARBA" id="ARBA00022519"/>
    </source>
</evidence>
<dbReference type="GO" id="GO:0005886">
    <property type="term" value="C:plasma membrane"/>
    <property type="evidence" value="ECO:0007669"/>
    <property type="project" value="UniProtKB-SubCell"/>
</dbReference>
<organism evidence="12 13">
    <name type="scientific">Kaistia nematophila</name>
    <dbReference type="NCBI Taxonomy" id="2994654"/>
    <lineage>
        <taxon>Bacteria</taxon>
        <taxon>Pseudomonadati</taxon>
        <taxon>Pseudomonadota</taxon>
        <taxon>Alphaproteobacteria</taxon>
        <taxon>Hyphomicrobiales</taxon>
        <taxon>Kaistiaceae</taxon>
        <taxon>Kaistia</taxon>
    </lineage>
</organism>
<evidence type="ECO:0000256" key="11">
    <source>
        <dbReference type="SAM" id="Phobius"/>
    </source>
</evidence>
<dbReference type="Pfam" id="PF02653">
    <property type="entry name" value="BPD_transp_2"/>
    <property type="match status" value="1"/>
</dbReference>
<comment type="caution">
    <text evidence="12">The sequence shown here is derived from an EMBL/GenBank/DDBJ whole genome shotgun (WGS) entry which is preliminary data.</text>
</comment>
<keyword evidence="7 11" id="KW-1133">Transmembrane helix</keyword>
<evidence type="ECO:0000256" key="3">
    <source>
        <dbReference type="ARBA" id="ARBA00022448"/>
    </source>
</evidence>
<keyword evidence="6 11" id="KW-0812">Transmembrane</keyword>
<evidence type="ECO:0000256" key="10">
    <source>
        <dbReference type="ARBA" id="ARBA00039382"/>
    </source>
</evidence>
<dbReference type="InterPro" id="IPR001851">
    <property type="entry name" value="ABC_transp_permease"/>
</dbReference>
<keyword evidence="3" id="KW-0813">Transport</keyword>
<feature type="transmembrane region" description="Helical" evidence="11">
    <location>
        <begin position="135"/>
        <end position="153"/>
    </location>
</feature>
<dbReference type="RefSeq" id="WP_266339153.1">
    <property type="nucleotide sequence ID" value="NZ_JAPKNK010000005.1"/>
</dbReference>
<keyword evidence="4" id="KW-1003">Cell membrane</keyword>
<feature type="transmembrane region" description="Helical" evidence="11">
    <location>
        <begin position="20"/>
        <end position="42"/>
    </location>
</feature>
<evidence type="ECO:0000256" key="7">
    <source>
        <dbReference type="ARBA" id="ARBA00022989"/>
    </source>
</evidence>
<evidence type="ECO:0000256" key="2">
    <source>
        <dbReference type="ARBA" id="ARBA00011262"/>
    </source>
</evidence>
<evidence type="ECO:0000313" key="12">
    <source>
        <dbReference type="EMBL" id="MCX5570184.1"/>
    </source>
</evidence>
<comment type="subcellular location">
    <subcellularLocation>
        <location evidence="1">Cell membrane</location>
        <topology evidence="1">Multi-pass membrane protein</topology>
    </subcellularLocation>
</comment>
<dbReference type="EMBL" id="JAPKNK010000005">
    <property type="protein sequence ID" value="MCX5570184.1"/>
    <property type="molecule type" value="Genomic_DNA"/>
</dbReference>
<dbReference type="PANTHER" id="PTHR32196">
    <property type="entry name" value="ABC TRANSPORTER PERMEASE PROTEIN YPHD-RELATED-RELATED"/>
    <property type="match status" value="1"/>
</dbReference>